<dbReference type="SMART" id="SM00448">
    <property type="entry name" value="REC"/>
    <property type="match status" value="1"/>
</dbReference>
<dbReference type="PANTHER" id="PTHR44591:SF3">
    <property type="entry name" value="RESPONSE REGULATORY DOMAIN-CONTAINING PROTEIN"/>
    <property type="match status" value="1"/>
</dbReference>
<keyword evidence="5" id="KW-1185">Reference proteome</keyword>
<dbReference type="Pfam" id="PF00072">
    <property type="entry name" value="Response_reg"/>
    <property type="match status" value="1"/>
</dbReference>
<sequence length="133" mass="15403">MKPLILIVDDDEDDLWLMQKAMLEIGGMCHLNPFSDAAGLLTYLEKATAVPDLILIDYHLPRMDGLELTEYLRSRPALQTVPLAWMSSEIDPIWEVRCRELNVSWCWIKPNSYTAWQAFMSQLCKTLMISRLE</sequence>
<dbReference type="PANTHER" id="PTHR44591">
    <property type="entry name" value="STRESS RESPONSE REGULATOR PROTEIN 1"/>
    <property type="match status" value="1"/>
</dbReference>
<evidence type="ECO:0000256" key="2">
    <source>
        <dbReference type="PROSITE-ProRule" id="PRU00169"/>
    </source>
</evidence>
<keyword evidence="1 2" id="KW-0597">Phosphoprotein</keyword>
<dbReference type="PROSITE" id="PS50110">
    <property type="entry name" value="RESPONSE_REGULATORY"/>
    <property type="match status" value="1"/>
</dbReference>
<protein>
    <submittedName>
        <fullName evidence="4">Response regulator</fullName>
    </submittedName>
</protein>
<name>A0A3P1BTT8_9BACT</name>
<dbReference type="InterPro" id="IPR011006">
    <property type="entry name" value="CheY-like_superfamily"/>
</dbReference>
<reference evidence="4 5" key="1">
    <citation type="submission" date="2018-11" db="EMBL/GenBank/DDBJ databases">
        <authorList>
            <person name="Zhou Z."/>
            <person name="Wang G."/>
        </authorList>
    </citation>
    <scope>NUCLEOTIDE SEQUENCE [LARGE SCALE GENOMIC DNA]</scope>
    <source>
        <strain evidence="4 5">KCTC52004</strain>
    </source>
</reference>
<dbReference type="EMBL" id="RQJO01000008">
    <property type="protein sequence ID" value="RRB04276.1"/>
    <property type="molecule type" value="Genomic_DNA"/>
</dbReference>
<comment type="caution">
    <text evidence="4">The sequence shown here is derived from an EMBL/GenBank/DDBJ whole genome shotgun (WGS) entry which is preliminary data.</text>
</comment>
<dbReference type="RefSeq" id="WP_124874839.1">
    <property type="nucleotide sequence ID" value="NZ_RQJO01000008.1"/>
</dbReference>
<accession>A0A3P1BTT8</accession>
<evidence type="ECO:0000313" key="5">
    <source>
        <dbReference type="Proteomes" id="UP000271925"/>
    </source>
</evidence>
<organism evidence="4 5">
    <name type="scientific">Larkinella rosea</name>
    <dbReference type="NCBI Taxonomy" id="2025312"/>
    <lineage>
        <taxon>Bacteria</taxon>
        <taxon>Pseudomonadati</taxon>
        <taxon>Bacteroidota</taxon>
        <taxon>Cytophagia</taxon>
        <taxon>Cytophagales</taxon>
        <taxon>Spirosomataceae</taxon>
        <taxon>Larkinella</taxon>
    </lineage>
</organism>
<gene>
    <name evidence="4" type="ORF">EHT25_12225</name>
</gene>
<dbReference type="OrthoDB" id="9806105at2"/>
<dbReference type="SUPFAM" id="SSF52172">
    <property type="entry name" value="CheY-like"/>
    <property type="match status" value="1"/>
</dbReference>
<feature type="domain" description="Response regulatory" evidence="3">
    <location>
        <begin position="4"/>
        <end position="124"/>
    </location>
</feature>
<evidence type="ECO:0000313" key="4">
    <source>
        <dbReference type="EMBL" id="RRB04276.1"/>
    </source>
</evidence>
<dbReference type="InterPro" id="IPR001789">
    <property type="entry name" value="Sig_transdc_resp-reg_receiver"/>
</dbReference>
<dbReference type="GO" id="GO:0000160">
    <property type="term" value="P:phosphorelay signal transduction system"/>
    <property type="evidence" value="ECO:0007669"/>
    <property type="project" value="InterPro"/>
</dbReference>
<evidence type="ECO:0000259" key="3">
    <source>
        <dbReference type="PROSITE" id="PS50110"/>
    </source>
</evidence>
<dbReference type="AlphaFoldDB" id="A0A3P1BTT8"/>
<proteinExistence type="predicted"/>
<dbReference type="Gene3D" id="3.40.50.2300">
    <property type="match status" value="1"/>
</dbReference>
<dbReference type="Proteomes" id="UP000271925">
    <property type="component" value="Unassembled WGS sequence"/>
</dbReference>
<evidence type="ECO:0000256" key="1">
    <source>
        <dbReference type="ARBA" id="ARBA00022553"/>
    </source>
</evidence>
<feature type="modified residue" description="4-aspartylphosphate" evidence="2">
    <location>
        <position position="57"/>
    </location>
</feature>
<dbReference type="InterPro" id="IPR050595">
    <property type="entry name" value="Bact_response_regulator"/>
</dbReference>